<dbReference type="EMBL" id="CAVK010000057">
    <property type="protein sequence ID" value="CCW16817.1"/>
    <property type="molecule type" value="Genomic_DNA"/>
</dbReference>
<dbReference type="Proteomes" id="UP000013201">
    <property type="component" value="Unassembled WGS sequence"/>
</dbReference>
<evidence type="ECO:0000313" key="3">
    <source>
        <dbReference type="Proteomes" id="UP000013201"/>
    </source>
</evidence>
<reference evidence="2 3" key="1">
    <citation type="submission" date="2013-03" db="EMBL/GenBank/DDBJ databases">
        <authorList>
            <person name="Le V."/>
        </authorList>
    </citation>
    <scope>NUCLEOTIDE SEQUENCE [LARGE SCALE GENOMIC DNA]</scope>
    <source>
        <strain evidence="2 3">BiD32</strain>
    </source>
</reference>
<protein>
    <submittedName>
        <fullName evidence="2">Uncharacterized protein</fullName>
    </submittedName>
</protein>
<proteinExistence type="predicted"/>
<comment type="caution">
    <text evidence="2">The sequence shown here is derived from an EMBL/GenBank/DDBJ whole genome shotgun (WGS) entry which is preliminary data.</text>
</comment>
<gene>
    <name evidence="2" type="ORF">EBBID32_11550</name>
</gene>
<feature type="transmembrane region" description="Helical" evidence="1">
    <location>
        <begin position="12"/>
        <end position="35"/>
    </location>
</feature>
<dbReference type="AlphaFoldDB" id="N1MMK0"/>
<keyword evidence="1" id="KW-0812">Transmembrane</keyword>
<keyword evidence="3" id="KW-1185">Reference proteome</keyword>
<reference evidence="3" key="2">
    <citation type="submission" date="2013-04" db="EMBL/GenBank/DDBJ databases">
        <title>Bisphenol A degrading Sphingobium sp. strain BiD32.</title>
        <authorList>
            <person name="Nielsen J.L."/>
            <person name="Zhou N.A."/>
            <person name="Kjeldal H."/>
        </authorList>
    </citation>
    <scope>NUCLEOTIDE SEQUENCE [LARGE SCALE GENOMIC DNA]</scope>
    <source>
        <strain evidence="3">BiD32</strain>
    </source>
</reference>
<name>N1MMK0_9SPHN</name>
<sequence>MISPRKERSRKLSFADACIALGVMIAFATLILKIVEVSRSK</sequence>
<organism evidence="2 3">
    <name type="scientific">Sphingobium indicum BiD32</name>
    <dbReference type="NCBI Taxonomy" id="1301087"/>
    <lineage>
        <taxon>Bacteria</taxon>
        <taxon>Pseudomonadati</taxon>
        <taxon>Pseudomonadota</taxon>
        <taxon>Alphaproteobacteria</taxon>
        <taxon>Sphingomonadales</taxon>
        <taxon>Sphingomonadaceae</taxon>
        <taxon>Sphingobium</taxon>
    </lineage>
</organism>
<evidence type="ECO:0000256" key="1">
    <source>
        <dbReference type="SAM" id="Phobius"/>
    </source>
</evidence>
<accession>N1MMK0</accession>
<keyword evidence="1" id="KW-1133">Transmembrane helix</keyword>
<keyword evidence="1" id="KW-0472">Membrane</keyword>
<evidence type="ECO:0000313" key="2">
    <source>
        <dbReference type="EMBL" id="CCW16817.1"/>
    </source>
</evidence>